<comment type="pathway">
    <text evidence="1">Amino-acid degradation; L-proline degradation into L-glutamate; L-glutamate from L-proline: step 2/2.</text>
</comment>
<evidence type="ECO:0000256" key="5">
    <source>
        <dbReference type="ARBA" id="ARBA00048142"/>
    </source>
</evidence>
<accession>A0A4U2YNF3</accession>
<evidence type="ECO:0000313" key="12">
    <source>
        <dbReference type="EMBL" id="TKI62212.1"/>
    </source>
</evidence>
<dbReference type="GO" id="GO:0003842">
    <property type="term" value="F:L-glutamate gamma-semialdehyde dehydrogenase activity"/>
    <property type="evidence" value="ECO:0007669"/>
    <property type="project" value="UniProtKB-EC"/>
</dbReference>
<dbReference type="InterPro" id="IPR016163">
    <property type="entry name" value="Ald_DH_C"/>
</dbReference>
<name>A0A4U2YNF3_9ACTN</name>
<evidence type="ECO:0000256" key="3">
    <source>
        <dbReference type="ARBA" id="ARBA00023002"/>
    </source>
</evidence>
<keyword evidence="13" id="KW-1185">Reference proteome</keyword>
<comment type="caution">
    <text evidence="12">The sequence shown here is derived from an EMBL/GenBank/DDBJ whole genome shotgun (WGS) entry which is preliminary data.</text>
</comment>
<dbReference type="GO" id="GO:0003700">
    <property type="term" value="F:DNA-binding transcription factor activity"/>
    <property type="evidence" value="ECO:0007669"/>
    <property type="project" value="InterPro"/>
</dbReference>
<feature type="domain" description="Proline dehydrogenase" evidence="11">
    <location>
        <begin position="158"/>
        <end position="440"/>
    </location>
</feature>
<dbReference type="InterPro" id="IPR050485">
    <property type="entry name" value="Proline_metab_enzyme"/>
</dbReference>
<dbReference type="PROSITE" id="PS00070">
    <property type="entry name" value="ALDEHYDE_DEHYDR_CYS"/>
    <property type="match status" value="1"/>
</dbReference>
<evidence type="ECO:0000256" key="8">
    <source>
        <dbReference type="RuleBase" id="RU003345"/>
    </source>
</evidence>
<dbReference type="GO" id="GO:0009898">
    <property type="term" value="C:cytoplasmic side of plasma membrane"/>
    <property type="evidence" value="ECO:0007669"/>
    <property type="project" value="TreeGrafter"/>
</dbReference>
<dbReference type="EC" id="1.2.1.88" evidence="2"/>
<feature type="active site" evidence="6">
    <location>
        <position position="765"/>
    </location>
</feature>
<gene>
    <name evidence="12" type="ORF">FC770_07295</name>
</gene>
<dbReference type="Pfam" id="PF01619">
    <property type="entry name" value="Pro_dh"/>
    <property type="match status" value="1"/>
</dbReference>
<dbReference type="RefSeq" id="WP_137065481.1">
    <property type="nucleotide sequence ID" value="NZ_CP040748.1"/>
</dbReference>
<dbReference type="PANTHER" id="PTHR42862:SF1">
    <property type="entry name" value="DELTA-1-PYRROLINE-5-CARBOXYLATE DEHYDROGENASE 2, ISOFORM A-RELATED"/>
    <property type="match status" value="1"/>
</dbReference>
<dbReference type="OrthoDB" id="9812625at2"/>
<proteinExistence type="inferred from homology"/>
<dbReference type="SUPFAM" id="SSF53720">
    <property type="entry name" value="ALDH-like"/>
    <property type="match status" value="1"/>
</dbReference>
<dbReference type="InterPro" id="IPR015590">
    <property type="entry name" value="Aldehyde_DH_dom"/>
</dbReference>
<dbReference type="InterPro" id="IPR016160">
    <property type="entry name" value="Ald_DH_CS_CYS"/>
</dbReference>
<dbReference type="GO" id="GO:0010133">
    <property type="term" value="P:L-proline catabolic process to L-glutamate"/>
    <property type="evidence" value="ECO:0007669"/>
    <property type="project" value="InterPro"/>
</dbReference>
<dbReference type="GO" id="GO:0004657">
    <property type="term" value="F:proline dehydrogenase activity"/>
    <property type="evidence" value="ECO:0007669"/>
    <property type="project" value="InterPro"/>
</dbReference>
<dbReference type="AlphaFoldDB" id="A0A4U2YNF3"/>
<dbReference type="PANTHER" id="PTHR42862">
    <property type="entry name" value="DELTA-1-PYRROLINE-5-CARBOXYLATE DEHYDROGENASE 1, ISOFORM A-RELATED"/>
    <property type="match status" value="1"/>
</dbReference>
<organism evidence="12 13">
    <name type="scientific">Nocardioides jishulii</name>
    <dbReference type="NCBI Taxonomy" id="2575440"/>
    <lineage>
        <taxon>Bacteria</taxon>
        <taxon>Bacillati</taxon>
        <taxon>Actinomycetota</taxon>
        <taxon>Actinomycetes</taxon>
        <taxon>Propionibacteriales</taxon>
        <taxon>Nocardioidaceae</taxon>
        <taxon>Nocardioides</taxon>
    </lineage>
</organism>
<evidence type="ECO:0000256" key="6">
    <source>
        <dbReference type="PIRSR" id="PIRSR000197-1"/>
    </source>
</evidence>
<comment type="similarity">
    <text evidence="8">Belongs to the aldehyde dehydrogenase family.</text>
</comment>
<keyword evidence="3 8" id="KW-0560">Oxidoreductase</keyword>
<dbReference type="PROSITE" id="PS00687">
    <property type="entry name" value="ALDEHYDE_DEHYDR_GLU"/>
    <property type="match status" value="1"/>
</dbReference>
<evidence type="ECO:0000259" key="11">
    <source>
        <dbReference type="Pfam" id="PF01619"/>
    </source>
</evidence>
<reference evidence="12 13" key="1">
    <citation type="submission" date="2019-04" db="EMBL/GenBank/DDBJ databases">
        <authorList>
            <person name="Dong K."/>
        </authorList>
    </citation>
    <scope>NUCLEOTIDE SEQUENCE [LARGE SCALE GENOMIC DNA]</scope>
    <source>
        <strain evidence="13">dk3543</strain>
    </source>
</reference>
<dbReference type="InterPro" id="IPR025703">
    <property type="entry name" value="Bifunct_PutA"/>
</dbReference>
<evidence type="ECO:0000256" key="2">
    <source>
        <dbReference type="ARBA" id="ARBA00012884"/>
    </source>
</evidence>
<comment type="catalytic activity">
    <reaction evidence="5">
        <text>L-glutamate 5-semialdehyde + NAD(+) + H2O = L-glutamate + NADH + 2 H(+)</text>
        <dbReference type="Rhea" id="RHEA:30235"/>
        <dbReference type="ChEBI" id="CHEBI:15377"/>
        <dbReference type="ChEBI" id="CHEBI:15378"/>
        <dbReference type="ChEBI" id="CHEBI:29985"/>
        <dbReference type="ChEBI" id="CHEBI:57540"/>
        <dbReference type="ChEBI" id="CHEBI:57945"/>
        <dbReference type="ChEBI" id="CHEBI:58066"/>
        <dbReference type="EC" id="1.2.1.88"/>
    </reaction>
</comment>
<feature type="domain" description="Aldehyde dehydrogenase" evidence="10">
    <location>
        <begin position="532"/>
        <end position="952"/>
    </location>
</feature>
<evidence type="ECO:0000256" key="9">
    <source>
        <dbReference type="SAM" id="MobiDB-lite"/>
    </source>
</evidence>
<dbReference type="Gene3D" id="3.40.309.10">
    <property type="entry name" value="Aldehyde Dehydrogenase, Chain A, domain 2"/>
    <property type="match status" value="1"/>
</dbReference>
<protein>
    <recommendedName>
        <fullName evidence="2">L-glutamate gamma-semialdehyde dehydrogenase</fullName>
        <ecNumber evidence="2">1.2.1.88</ecNumber>
    </recommendedName>
</protein>
<keyword evidence="4" id="KW-0520">NAD</keyword>
<evidence type="ECO:0000256" key="7">
    <source>
        <dbReference type="PROSITE-ProRule" id="PRU10007"/>
    </source>
</evidence>
<dbReference type="InterPro" id="IPR029041">
    <property type="entry name" value="FAD-linked_oxidoreductase-like"/>
</dbReference>
<dbReference type="Pfam" id="PF00171">
    <property type="entry name" value="Aldedh"/>
    <property type="match status" value="1"/>
</dbReference>
<dbReference type="InterPro" id="IPR016162">
    <property type="entry name" value="Ald_DH_N"/>
</dbReference>
<dbReference type="InterPro" id="IPR016161">
    <property type="entry name" value="Ald_DH/histidinol_DH"/>
</dbReference>
<dbReference type="Gene3D" id="3.20.20.220">
    <property type="match status" value="1"/>
</dbReference>
<dbReference type="EMBL" id="SZPY01000002">
    <property type="protein sequence ID" value="TKI62212.1"/>
    <property type="molecule type" value="Genomic_DNA"/>
</dbReference>
<dbReference type="Proteomes" id="UP000307808">
    <property type="component" value="Unassembled WGS sequence"/>
</dbReference>
<dbReference type="InterPro" id="IPR002872">
    <property type="entry name" value="Proline_DH_dom"/>
</dbReference>
<evidence type="ECO:0000256" key="4">
    <source>
        <dbReference type="ARBA" id="ARBA00023027"/>
    </source>
</evidence>
<evidence type="ECO:0000313" key="13">
    <source>
        <dbReference type="Proteomes" id="UP000307808"/>
    </source>
</evidence>
<evidence type="ECO:0000256" key="1">
    <source>
        <dbReference type="ARBA" id="ARBA00004786"/>
    </source>
</evidence>
<dbReference type="SUPFAM" id="SSF51730">
    <property type="entry name" value="FAD-linked oxidoreductase"/>
    <property type="match status" value="1"/>
</dbReference>
<dbReference type="InterPro" id="IPR029510">
    <property type="entry name" value="Ald_DH_CS_GLU"/>
</dbReference>
<dbReference type="Gene3D" id="3.40.605.10">
    <property type="entry name" value="Aldehyde Dehydrogenase, Chain A, domain 1"/>
    <property type="match status" value="1"/>
</dbReference>
<feature type="region of interest" description="Disordered" evidence="9">
    <location>
        <begin position="1"/>
        <end position="29"/>
    </location>
</feature>
<sequence>MTTDLPSSDLPSSDLPSPDSRAPRSPADDGLVDAAVDQARRWLAGAGTGREVAGAAHLARLLRAPGGLGFALGFVDGVVRPEDPAVAAKELHRIAAEAPEALPAHLRAAVRLGGAVGPALPQVVVPAARRALRHLVRHLVVDARDPALGRFLATHQGGGVELNLNLLGEAVLGRAEAGRRLDGVRRLLSRPEVSHASLKVSSVVGPHSQWGHDDAVAETVRLLDTLVREASQGEAPTTLMLDMEEFRDLDLTLDVFMHLLDQPQHHQVTAGIVLQAYLPDSTAALTRLQDWAQDRVARGGAPVRVRLVKGANLLMERVEAELHGWAPAPWAEKSQTDAQYKRLLHQSLDPASTPSLGVGVASHNLFDVAYAWLLARSRDVEQAMTIEMLRGMAPGEAEVVRASTGRLLLYVPLVHPDEFDVAVSYLVRRLDEGASPDNYLSRAPRLREDEDAFAHEEARFRRAAADADTPGVATRRVQVRRQEGQGDTAASAGSGRLAFANAPDTDAAVEPNRRWGAALLGRAVECAGPERLADAGEVQAVSADVRRAAREWAGLGATGRAAVLHRVGDEVERRRGELLGVMAQECGKTLEQGDPEVSETVDFARYYAGRAEALETVAGACPVPVGLTVVTPPWNFPVAIPAGETLSALATGSGVVLKPAPEAMRCGSLLAEIAWSAGVPREVLRCVDVDEEGAGQALVAGEEVDRVLLTGAWETAQLFRSWRSDLPLLAETSGKNAVVVTPSADVDLAVRDVVAAAFGHAGQKCSATSLVILVGSTARSARFRRQLVDAVRSLRVGSALDPASQMGPLIRPAEGALLAALTRLEPGEQWWVEPQRLDAEGLTWTPGVKAGVAPGSTTHLTEFFGPVLGVMVAADLDEALALQNATDYGLTAGLHSLDPDEVEHWAPHVEAGNLYVNRGTTGAVVRRQPFGGWKRSSVGPGWKAGGPHRLHGLVDWRDAPSPHGGPVPEHRAHVVRAAAATGADADEVAWLGRAVASDVAAWRVLSTPVDPSELRAESNVLRHLPAPTSLRFGPATTVVQALRAYAAALTAVAGTPQVSVDPAAGEQVHSALLRVGGHAVVEDDGSWSRSLAGGADQVRVVGTDRESLARVAAAHPEVTFFQQPVVEAGEVELLPFVREQSVSVTAHRYGTPAGWVRSLSWVADARSAR</sequence>
<feature type="active site" evidence="6 7">
    <location>
        <position position="731"/>
    </location>
</feature>
<evidence type="ECO:0000259" key="10">
    <source>
        <dbReference type="Pfam" id="PF00171"/>
    </source>
</evidence>
<dbReference type="PIRSF" id="PIRSF000197">
    <property type="entry name" value="Bifunct_PutA"/>
    <property type="match status" value="1"/>
</dbReference>